<keyword evidence="2" id="KW-1185">Reference proteome</keyword>
<gene>
    <name evidence="1" type="ORF">H4S07_002152</name>
</gene>
<organism evidence="1 2">
    <name type="scientific">Coemansia furcata</name>
    <dbReference type="NCBI Taxonomy" id="417177"/>
    <lineage>
        <taxon>Eukaryota</taxon>
        <taxon>Fungi</taxon>
        <taxon>Fungi incertae sedis</taxon>
        <taxon>Zoopagomycota</taxon>
        <taxon>Kickxellomycotina</taxon>
        <taxon>Kickxellomycetes</taxon>
        <taxon>Kickxellales</taxon>
        <taxon>Kickxellaceae</taxon>
        <taxon>Coemansia</taxon>
    </lineage>
</organism>
<name>A0ACC1LLC0_9FUNG</name>
<sequence>MLGDEEPTLLEFGDLEIVSVSDVDKGTNAKRIARRERIEKYRMCKRRNEAYATMLRMEGVAGSADLFSQQPSRTICVVNIGYSAEGLLTIQLLESVFSRHDGFERAVVDTAKPYSLVVFRSTNEAKVAFVEINDRPCPEFKNKYLLLEYVSPSIFTRLANGPMFGLTEDIAEALDESRGLYYVAGFISEQEEQAILAHIRDDEERDIATNGGSDKWHQIQERYVKHYGHSFDYKTKHVGEVAMTASQQLPLWSLAFIERMSECIPAHSMKPDMLTIQRYPPGAGISFHVDSHTAFTDTLSVLSLGAPVQMNFRRPGTHKAALTSLDLEPRSLLLLTGEARYAWEHAIRIRRTDLVDGTIRERRERWSITIRKVNETFECDCKYPDLCDNDAEAVQRLRARLRD</sequence>
<evidence type="ECO:0000313" key="2">
    <source>
        <dbReference type="Proteomes" id="UP001140096"/>
    </source>
</evidence>
<evidence type="ECO:0000313" key="1">
    <source>
        <dbReference type="EMBL" id="KAJ2811293.1"/>
    </source>
</evidence>
<comment type="caution">
    <text evidence="1">The sequence shown here is derived from an EMBL/GenBank/DDBJ whole genome shotgun (WGS) entry which is preliminary data.</text>
</comment>
<protein>
    <submittedName>
        <fullName evidence="1">Uncharacterized protein</fullName>
    </submittedName>
</protein>
<reference evidence="1" key="1">
    <citation type="submission" date="2022-07" db="EMBL/GenBank/DDBJ databases">
        <title>Phylogenomic reconstructions and comparative analyses of Kickxellomycotina fungi.</title>
        <authorList>
            <person name="Reynolds N.K."/>
            <person name="Stajich J.E."/>
            <person name="Barry K."/>
            <person name="Grigoriev I.V."/>
            <person name="Crous P."/>
            <person name="Smith M.E."/>
        </authorList>
    </citation>
    <scope>NUCLEOTIDE SEQUENCE</scope>
    <source>
        <strain evidence="1">CBS 102833</strain>
    </source>
</reference>
<dbReference type="Proteomes" id="UP001140096">
    <property type="component" value="Unassembled WGS sequence"/>
</dbReference>
<proteinExistence type="predicted"/>
<dbReference type="EMBL" id="JANBUP010000481">
    <property type="protein sequence ID" value="KAJ2811293.1"/>
    <property type="molecule type" value="Genomic_DNA"/>
</dbReference>
<accession>A0ACC1LLC0</accession>